<keyword evidence="2" id="KW-1185">Reference proteome</keyword>
<gene>
    <name evidence="1" type="ORF">ST44_06035</name>
</gene>
<dbReference type="RefSeq" id="WP_042518922.1">
    <property type="nucleotide sequence ID" value="NZ_JXQK01000051.1"/>
</dbReference>
<dbReference type="STRING" id="1602171.ST44_06035"/>
<organism evidence="1 2">
    <name type="scientific">Prevotella pectinovora</name>
    <dbReference type="NCBI Taxonomy" id="1602169"/>
    <lineage>
        <taxon>Bacteria</taxon>
        <taxon>Pseudomonadati</taxon>
        <taxon>Bacteroidota</taxon>
        <taxon>Bacteroidia</taxon>
        <taxon>Bacteroidales</taxon>
        <taxon>Prevotellaceae</taxon>
        <taxon>Prevotella</taxon>
    </lineage>
</organism>
<sequence>MKKSDTFASIMPKVIDIMATRRVFLSSSPSAEITAGGEGIAMSDESAQQLRRQKNIPEFSPTAWGTVPPNVGFHSPRQGGDFEVMLIVMAFRWILIRLATFFSTRQPVKYPQIFTFISQYQ</sequence>
<evidence type="ECO:0000313" key="2">
    <source>
        <dbReference type="Proteomes" id="UP000032046"/>
    </source>
</evidence>
<dbReference type="Proteomes" id="UP000032046">
    <property type="component" value="Unassembled WGS sequence"/>
</dbReference>
<evidence type="ECO:0000313" key="1">
    <source>
        <dbReference type="EMBL" id="KIP62776.1"/>
    </source>
</evidence>
<proteinExistence type="predicted"/>
<comment type="caution">
    <text evidence="1">The sequence shown here is derived from an EMBL/GenBank/DDBJ whole genome shotgun (WGS) entry which is preliminary data.</text>
</comment>
<dbReference type="AlphaFoldDB" id="A0A0D0IWE3"/>
<dbReference type="EMBL" id="JXQK01000051">
    <property type="protein sequence ID" value="KIP62776.1"/>
    <property type="molecule type" value="Genomic_DNA"/>
</dbReference>
<reference evidence="1 2" key="1">
    <citation type="submission" date="2015-01" db="EMBL/GenBank/DDBJ databases">
        <title>Comparative genomics of non-oral Prevotella species.</title>
        <authorList>
            <person name="Accetto T."/>
            <person name="Nograsek B."/>
            <person name="Avgustin G."/>
        </authorList>
    </citation>
    <scope>NUCLEOTIDE SEQUENCE [LARGE SCALE GENOMIC DNA]</scope>
    <source>
        <strain evidence="1 2">P5-119</strain>
    </source>
</reference>
<accession>A0A0D0IWE3</accession>
<name>A0A0D0IWE3_9BACT</name>
<protein>
    <submittedName>
        <fullName evidence="1">Uncharacterized protein</fullName>
    </submittedName>
</protein>